<protein>
    <submittedName>
        <fullName evidence="1">Uncharacterized protein</fullName>
    </submittedName>
</protein>
<evidence type="ECO:0000313" key="1">
    <source>
        <dbReference type="EMBL" id="GAA0183408.1"/>
    </source>
</evidence>
<evidence type="ECO:0000313" key="2">
    <source>
        <dbReference type="Proteomes" id="UP001454036"/>
    </source>
</evidence>
<accession>A0AAV3RP00</accession>
<dbReference type="EMBL" id="BAABME010011209">
    <property type="protein sequence ID" value="GAA0183408.1"/>
    <property type="molecule type" value="Genomic_DNA"/>
</dbReference>
<dbReference type="PANTHER" id="PTHR33116:SF86">
    <property type="entry name" value="REVERSE TRANSCRIPTASE DOMAIN-CONTAINING PROTEIN"/>
    <property type="match status" value="1"/>
</dbReference>
<gene>
    <name evidence="1" type="ORF">LIER_30823</name>
</gene>
<dbReference type="AlphaFoldDB" id="A0AAV3RP00"/>
<dbReference type="PANTHER" id="PTHR33116">
    <property type="entry name" value="REVERSE TRANSCRIPTASE ZINC-BINDING DOMAIN-CONTAINING PROTEIN-RELATED-RELATED"/>
    <property type="match status" value="1"/>
</dbReference>
<comment type="caution">
    <text evidence="1">The sequence shown here is derived from an EMBL/GenBank/DDBJ whole genome shotgun (WGS) entry which is preliminary data.</text>
</comment>
<proteinExistence type="predicted"/>
<dbReference type="Proteomes" id="UP001454036">
    <property type="component" value="Unassembled WGS sequence"/>
</dbReference>
<name>A0AAV3RP00_LITER</name>
<keyword evidence="2" id="KW-1185">Reference proteome</keyword>
<organism evidence="1 2">
    <name type="scientific">Lithospermum erythrorhizon</name>
    <name type="common">Purple gromwell</name>
    <name type="synonym">Lithospermum officinale var. erythrorhizon</name>
    <dbReference type="NCBI Taxonomy" id="34254"/>
    <lineage>
        <taxon>Eukaryota</taxon>
        <taxon>Viridiplantae</taxon>
        <taxon>Streptophyta</taxon>
        <taxon>Embryophyta</taxon>
        <taxon>Tracheophyta</taxon>
        <taxon>Spermatophyta</taxon>
        <taxon>Magnoliopsida</taxon>
        <taxon>eudicotyledons</taxon>
        <taxon>Gunneridae</taxon>
        <taxon>Pentapetalae</taxon>
        <taxon>asterids</taxon>
        <taxon>lamiids</taxon>
        <taxon>Boraginales</taxon>
        <taxon>Boraginaceae</taxon>
        <taxon>Boraginoideae</taxon>
        <taxon>Lithospermeae</taxon>
        <taxon>Lithospermum</taxon>
    </lineage>
</organism>
<sequence>MLQEAEERKVLNGIRISRESPSVNHIFFSSRRTRSTRDGILETLGMQEVRDQGKYLGLPSQIERSKREVFSYITQRVEERTKGWKGRLLSQAGKEVLIKAVTTVIPNYVINYFLLQQGIIDNLNSVMTKFF</sequence>
<reference evidence="1 2" key="1">
    <citation type="submission" date="2024-01" db="EMBL/GenBank/DDBJ databases">
        <title>The complete chloroplast genome sequence of Lithospermum erythrorhizon: insights into the phylogenetic relationship among Boraginaceae species and the maternal lineages of purple gromwells.</title>
        <authorList>
            <person name="Okada T."/>
            <person name="Watanabe K."/>
        </authorList>
    </citation>
    <scope>NUCLEOTIDE SEQUENCE [LARGE SCALE GENOMIC DNA]</scope>
</reference>